<dbReference type="VEuPathDB" id="VectorBase:HLOH_049449"/>
<evidence type="ECO:0000313" key="4">
    <source>
        <dbReference type="Proteomes" id="UP000821853"/>
    </source>
</evidence>
<protein>
    <submittedName>
        <fullName evidence="3">Uncharacterized protein</fullName>
    </submittedName>
</protein>
<dbReference type="Proteomes" id="UP000821853">
    <property type="component" value="Unassembled WGS sequence"/>
</dbReference>
<evidence type="ECO:0000256" key="2">
    <source>
        <dbReference type="SAM" id="MobiDB-lite"/>
    </source>
</evidence>
<reference evidence="3 4" key="1">
    <citation type="journal article" date="2020" name="Cell">
        <title>Large-Scale Comparative Analyses of Tick Genomes Elucidate Their Genetic Diversity and Vector Capacities.</title>
        <authorList>
            <consortium name="Tick Genome and Microbiome Consortium (TIGMIC)"/>
            <person name="Jia N."/>
            <person name="Wang J."/>
            <person name="Shi W."/>
            <person name="Du L."/>
            <person name="Sun Y."/>
            <person name="Zhan W."/>
            <person name="Jiang J.F."/>
            <person name="Wang Q."/>
            <person name="Zhang B."/>
            <person name="Ji P."/>
            <person name="Bell-Sakyi L."/>
            <person name="Cui X.M."/>
            <person name="Yuan T.T."/>
            <person name="Jiang B.G."/>
            <person name="Yang W.F."/>
            <person name="Lam T.T."/>
            <person name="Chang Q.C."/>
            <person name="Ding S.J."/>
            <person name="Wang X.J."/>
            <person name="Zhu J.G."/>
            <person name="Ruan X.D."/>
            <person name="Zhao L."/>
            <person name="Wei J.T."/>
            <person name="Ye R.Z."/>
            <person name="Que T.C."/>
            <person name="Du C.H."/>
            <person name="Zhou Y.H."/>
            <person name="Cheng J.X."/>
            <person name="Dai P.F."/>
            <person name="Guo W.B."/>
            <person name="Han X.H."/>
            <person name="Huang E.J."/>
            <person name="Li L.F."/>
            <person name="Wei W."/>
            <person name="Gao Y.C."/>
            <person name="Liu J.Z."/>
            <person name="Shao H.Z."/>
            <person name="Wang X."/>
            <person name="Wang C.C."/>
            <person name="Yang T.C."/>
            <person name="Huo Q.B."/>
            <person name="Li W."/>
            <person name="Chen H.Y."/>
            <person name="Chen S.E."/>
            <person name="Zhou L.G."/>
            <person name="Ni X.B."/>
            <person name="Tian J.H."/>
            <person name="Sheng Y."/>
            <person name="Liu T."/>
            <person name="Pan Y.S."/>
            <person name="Xia L.Y."/>
            <person name="Li J."/>
            <person name="Zhao F."/>
            <person name="Cao W.C."/>
        </authorList>
    </citation>
    <scope>NUCLEOTIDE SEQUENCE [LARGE SCALE GENOMIC DNA]</scope>
    <source>
        <strain evidence="3">HaeL-2018</strain>
    </source>
</reference>
<feature type="compositionally biased region" description="Polar residues" evidence="2">
    <location>
        <begin position="200"/>
        <end position="213"/>
    </location>
</feature>
<feature type="coiled-coil region" evidence="1">
    <location>
        <begin position="18"/>
        <end position="52"/>
    </location>
</feature>
<proteinExistence type="predicted"/>
<feature type="region of interest" description="Disordered" evidence="2">
    <location>
        <begin position="193"/>
        <end position="213"/>
    </location>
</feature>
<evidence type="ECO:0000313" key="3">
    <source>
        <dbReference type="EMBL" id="KAH9377579.1"/>
    </source>
</evidence>
<evidence type="ECO:0000256" key="1">
    <source>
        <dbReference type="SAM" id="Coils"/>
    </source>
</evidence>
<keyword evidence="4" id="KW-1185">Reference proteome</keyword>
<dbReference type="AlphaFoldDB" id="A0A9J6GQC0"/>
<name>A0A9J6GQC0_HAELO</name>
<accession>A0A9J6GQC0</accession>
<organism evidence="3 4">
    <name type="scientific">Haemaphysalis longicornis</name>
    <name type="common">Bush tick</name>
    <dbReference type="NCBI Taxonomy" id="44386"/>
    <lineage>
        <taxon>Eukaryota</taxon>
        <taxon>Metazoa</taxon>
        <taxon>Ecdysozoa</taxon>
        <taxon>Arthropoda</taxon>
        <taxon>Chelicerata</taxon>
        <taxon>Arachnida</taxon>
        <taxon>Acari</taxon>
        <taxon>Parasitiformes</taxon>
        <taxon>Ixodida</taxon>
        <taxon>Ixodoidea</taxon>
        <taxon>Ixodidae</taxon>
        <taxon>Haemaphysalinae</taxon>
        <taxon>Haemaphysalis</taxon>
    </lineage>
</organism>
<dbReference type="EMBL" id="JABSTR010000008">
    <property type="protein sequence ID" value="KAH9377579.1"/>
    <property type="molecule type" value="Genomic_DNA"/>
</dbReference>
<sequence>MELCVRADEAASVRIRSAMSFAEQKALLQAKLKIAEAELAAERLTSERLRRANNATASPIGQRAQGCSEMDGRSDFMSMLQGVLVDMPSQEARVLDWFADAEARLDCYCVPPKWRAGVILPYLSVRARGCLAGLSGEQRKSYAVLKAAVLKGLRLASGEREPVVAACGAAEYSGSVAERPRALQDAAARESRESDAVGVAQSTSCASGDAQMSSRENAIAMGSSSEVREESANQGTAARVVQPQAIAGRTAGVAEEIASPALHVSVDVTAKQPSADYADEQRVVEHGAPSSGLAELGCSDKEGRNCQPASPQCSVAATQAGEAEAVPSRARKRGGEGPLLLLCDGVRRMAMVYSNDDGRCVPPSKGRSF</sequence>
<comment type="caution">
    <text evidence="3">The sequence shown here is derived from an EMBL/GenBank/DDBJ whole genome shotgun (WGS) entry which is preliminary data.</text>
</comment>
<keyword evidence="1" id="KW-0175">Coiled coil</keyword>
<gene>
    <name evidence="3" type="ORF">HPB48_015863</name>
</gene>